<feature type="region of interest" description="Disordered" evidence="1">
    <location>
        <begin position="192"/>
        <end position="268"/>
    </location>
</feature>
<evidence type="ECO:0000256" key="1">
    <source>
        <dbReference type="SAM" id="MobiDB-lite"/>
    </source>
</evidence>
<dbReference type="EMBL" id="LR134477">
    <property type="protein sequence ID" value="VEI15510.1"/>
    <property type="molecule type" value="Genomic_DNA"/>
</dbReference>
<dbReference type="KEGG" id="avc:NCTC10951_01197"/>
<evidence type="ECO:0000313" key="2">
    <source>
        <dbReference type="EMBL" id="VEI15510.1"/>
    </source>
</evidence>
<name>A0A3S4Z1F4_ACTVI</name>
<evidence type="ECO:0000313" key="3">
    <source>
        <dbReference type="Proteomes" id="UP000268658"/>
    </source>
</evidence>
<gene>
    <name evidence="2" type="ORF">NCTC10951_01197</name>
</gene>
<sequence>MRIIPARAGFTGRVLRRSCHSRDHPRSRGVYYDKGDGSLYKPGSSPLARGLRKEKFKITINEGIIPARAGFTCRLTFLLSGLWDHPRSRGVYPAGSGACLRRRGSSPLARGLPTPSSASMCHARIIPARAGFTQPLRAFGRFPWDHPRSRGVYPDSVNNPCHVLRIIPARAGFTRILRRGVMRSWDHPRSRGVYGADDGLRGRDAGSSPLARGLRYRSRAPSGHRRIIPARAGFTTSQPRRGEIKPDHPRSRGVYVSTSIPSPRARGSSPLARGLPQLFLRGHCPRRIIPARAGFTPSPWDSEDVFPDHPRSRGVYASLLPARTIVLGSSPLARGLHLRILGIPTMGYPSRPLSPSLVT</sequence>
<dbReference type="AntiFam" id="ANF00057">
    <property type="entry name" value="Translation of E. coli type CRISPR repeat"/>
</dbReference>
<feature type="compositionally biased region" description="Basic and acidic residues" evidence="1">
    <location>
        <begin position="240"/>
        <end position="250"/>
    </location>
</feature>
<protein>
    <submittedName>
        <fullName evidence="2">Domain of uncharacterized function (DUF2825)</fullName>
    </submittedName>
</protein>
<feature type="compositionally biased region" description="Basic residues" evidence="1">
    <location>
        <begin position="214"/>
        <end position="228"/>
    </location>
</feature>
<proteinExistence type="predicted"/>
<accession>A0A3S4Z1F4</accession>
<organism evidence="2 3">
    <name type="scientific">Actinomyces viscosus</name>
    <dbReference type="NCBI Taxonomy" id="1656"/>
    <lineage>
        <taxon>Bacteria</taxon>
        <taxon>Bacillati</taxon>
        <taxon>Actinomycetota</taxon>
        <taxon>Actinomycetes</taxon>
        <taxon>Actinomycetales</taxon>
        <taxon>Actinomycetaceae</taxon>
        <taxon>Actinomyces</taxon>
    </lineage>
</organism>
<reference evidence="2 3" key="1">
    <citation type="submission" date="2018-12" db="EMBL/GenBank/DDBJ databases">
        <authorList>
            <consortium name="Pathogen Informatics"/>
        </authorList>
    </citation>
    <scope>NUCLEOTIDE SEQUENCE [LARGE SCALE GENOMIC DNA]</scope>
    <source>
        <strain evidence="2 3">NCTC10951</strain>
    </source>
</reference>
<dbReference type="Proteomes" id="UP000268658">
    <property type="component" value="Chromosome"/>
</dbReference>
<dbReference type="AntiFam" id="ANF00006">
    <property type="entry name" value="Translation of CRISPR region"/>
</dbReference>
<dbReference type="AlphaFoldDB" id="A0A3S4Z1F4"/>